<dbReference type="EMBL" id="UWPJ01000031">
    <property type="protein sequence ID" value="VCU71854.1"/>
    <property type="molecule type" value="Genomic_DNA"/>
</dbReference>
<dbReference type="RefSeq" id="WP_124081451.1">
    <property type="nucleotide sequence ID" value="NZ_UWPJ01000031.1"/>
</dbReference>
<proteinExistence type="predicted"/>
<sequence length="701" mass="76472">MRASPPLGKAPSPVPAAAVALALTLALAACGGDGASEPTSSSDPDGLPTGSAPITCKDYDGKSVVVKAKTITIRNNSDEQIYPVLATSMNSVNQWVQGCLRSTDPFPTEAVYKLYVNDGKGIPPDSEVTLTLPLYSQLSPGNYVTWWNGGRVLLADRNKRLRNGDDKPATTPAGVTCKGQGTACTLSTYTSPVQFQEDVFAQLSEYTFGDSIVPPKQTTRMLKPENVGYNISYVDHVYMPVAIGVRSNPYIGYSGSAKKPAEFRTALSNFVKTGGLGEGWPVYNMSELRLPGGYNIFAQRNGYLIEDPDVPVKPADGKNPPVLTVMKCIEGQCTPEEQRTMQWGQAVQNIQDLWGSCVDWGSEDISAYTSKKYPQDCPAPQAMQEDLALVKDFFAENHKKYLTMYANKQCTGDPAGSGKIPAHVAEFKFWEAIKHIYGWVPFNEGCGSDANKLVDTKVNGHDHAYLQALYIEDLQYNYRQADVQANTKLAFNPYVKLIHDDLDMSAYAFSVDDAVGFMSELGDGLVFTVGGTQGLENEKSFNYADGFSVGLGVPQALAGRINVPILKKYGVCSLNTDPADPNCNQDKQDVIMPTNSQISGFRVGTVPSYPLKARFTDMEDNVYTIYVREKFAKCTGDLKSCPTNRAQIVDKSACSVMTAKGVKHPKSDTWCDSADPNQQRENDQAVVKNHLSFPVPVKYDN</sequence>
<reference evidence="3 4" key="1">
    <citation type="submission" date="2018-10" db="EMBL/GenBank/DDBJ databases">
        <authorList>
            <person name="Criscuolo A."/>
        </authorList>
    </citation>
    <scope>NUCLEOTIDE SEQUENCE [LARGE SCALE GENOMIC DNA]</scope>
    <source>
        <strain evidence="3">DnA1</strain>
    </source>
</reference>
<evidence type="ECO:0000256" key="2">
    <source>
        <dbReference type="SAM" id="SignalP"/>
    </source>
</evidence>
<feature type="region of interest" description="Disordered" evidence="1">
    <location>
        <begin position="33"/>
        <end position="54"/>
    </location>
</feature>
<evidence type="ECO:0000313" key="4">
    <source>
        <dbReference type="Proteomes" id="UP000277294"/>
    </source>
</evidence>
<dbReference type="PROSITE" id="PS51257">
    <property type="entry name" value="PROKAR_LIPOPROTEIN"/>
    <property type="match status" value="1"/>
</dbReference>
<organism evidence="3 4">
    <name type="scientific">Pigmentiphaga humi</name>
    <dbReference type="NCBI Taxonomy" id="2478468"/>
    <lineage>
        <taxon>Bacteria</taxon>
        <taxon>Pseudomonadati</taxon>
        <taxon>Pseudomonadota</taxon>
        <taxon>Betaproteobacteria</taxon>
        <taxon>Burkholderiales</taxon>
        <taxon>Alcaligenaceae</taxon>
        <taxon>Pigmentiphaga</taxon>
    </lineage>
</organism>
<dbReference type="Proteomes" id="UP000277294">
    <property type="component" value="Unassembled WGS sequence"/>
</dbReference>
<keyword evidence="2" id="KW-0732">Signal</keyword>
<dbReference type="OrthoDB" id="8856867at2"/>
<keyword evidence="4" id="KW-1185">Reference proteome</keyword>
<protein>
    <submittedName>
        <fullName evidence="3">Uncharacterized protein</fullName>
    </submittedName>
</protein>
<name>A0A3P4B6C1_9BURK</name>
<evidence type="ECO:0000256" key="1">
    <source>
        <dbReference type="SAM" id="MobiDB-lite"/>
    </source>
</evidence>
<dbReference type="AlphaFoldDB" id="A0A3P4B6C1"/>
<feature type="chain" id="PRO_5018223346" evidence="2">
    <location>
        <begin position="29"/>
        <end position="701"/>
    </location>
</feature>
<feature type="signal peptide" evidence="2">
    <location>
        <begin position="1"/>
        <end position="28"/>
    </location>
</feature>
<evidence type="ECO:0000313" key="3">
    <source>
        <dbReference type="EMBL" id="VCU71854.1"/>
    </source>
</evidence>
<gene>
    <name evidence="3" type="ORF">PIGHUM_03944</name>
</gene>
<accession>A0A3P4B6C1</accession>